<evidence type="ECO:0000313" key="2">
    <source>
        <dbReference type="EMBL" id="KAI6647728.1"/>
    </source>
</evidence>
<comment type="caution">
    <text evidence="2">The sequence shown here is derived from an EMBL/GenBank/DDBJ whole genome shotgun (WGS) entry which is preliminary data.</text>
</comment>
<evidence type="ECO:0000256" key="1">
    <source>
        <dbReference type="SAM" id="Coils"/>
    </source>
</evidence>
<proteinExistence type="predicted"/>
<sequence length="243" mass="28317">MGIIAALKKRYKYLYLQDVLDYYDLVEDFKARKKEQAKRLPRGAAGVVYGKLVHLLDAAFYVKHAWDLVSDTSISNSFIKAELGSLTLQGSVDEEVNAKSDILQRFRSVNIVIEEDELNEFMHIHDKNNEKYPQARLDYVNRYWLQCIQKMMTDDDCDDQSNGSAPIVKEVILNRFEELYRRVLEVEDQLLCTDVQAQTGDAYGDLKNTFENFQRELRQVASEAKRKSAQNLRQLTMHDMFKQ</sequence>
<accession>A0AAV7JFR6</accession>
<protein>
    <submittedName>
        <fullName evidence="2">Uncharacterized protein</fullName>
    </submittedName>
</protein>
<keyword evidence="3" id="KW-1185">Reference proteome</keyword>
<dbReference type="Proteomes" id="UP001165289">
    <property type="component" value="Unassembled WGS sequence"/>
</dbReference>
<organism evidence="2 3">
    <name type="scientific">Oopsacas minuta</name>
    <dbReference type="NCBI Taxonomy" id="111878"/>
    <lineage>
        <taxon>Eukaryota</taxon>
        <taxon>Metazoa</taxon>
        <taxon>Porifera</taxon>
        <taxon>Hexactinellida</taxon>
        <taxon>Hexasterophora</taxon>
        <taxon>Lyssacinosida</taxon>
        <taxon>Leucopsacidae</taxon>
        <taxon>Oopsacas</taxon>
    </lineage>
</organism>
<keyword evidence="1" id="KW-0175">Coiled coil</keyword>
<evidence type="ECO:0000313" key="3">
    <source>
        <dbReference type="Proteomes" id="UP001165289"/>
    </source>
</evidence>
<reference evidence="2 3" key="1">
    <citation type="journal article" date="2023" name="BMC Biol.">
        <title>The compact genome of the sponge Oopsacas minuta (Hexactinellida) is lacking key metazoan core genes.</title>
        <authorList>
            <person name="Santini S."/>
            <person name="Schenkelaars Q."/>
            <person name="Jourda C."/>
            <person name="Duchesne M."/>
            <person name="Belahbib H."/>
            <person name="Rocher C."/>
            <person name="Selva M."/>
            <person name="Riesgo A."/>
            <person name="Vervoort M."/>
            <person name="Leys S.P."/>
            <person name="Kodjabachian L."/>
            <person name="Le Bivic A."/>
            <person name="Borchiellini C."/>
            <person name="Claverie J.M."/>
            <person name="Renard E."/>
        </authorList>
    </citation>
    <scope>NUCLEOTIDE SEQUENCE [LARGE SCALE GENOMIC DNA]</scope>
    <source>
        <strain evidence="2">SPO-2</strain>
    </source>
</reference>
<name>A0AAV7JFR6_9METZ</name>
<feature type="coiled-coil region" evidence="1">
    <location>
        <begin position="203"/>
        <end position="230"/>
    </location>
</feature>
<dbReference type="EMBL" id="JAKMXF010000338">
    <property type="protein sequence ID" value="KAI6647728.1"/>
    <property type="molecule type" value="Genomic_DNA"/>
</dbReference>
<dbReference type="AlphaFoldDB" id="A0AAV7JFR6"/>
<gene>
    <name evidence="2" type="ORF">LOD99_8569</name>
</gene>